<dbReference type="KEGG" id="saes:HBH39_02435"/>
<reference evidence="2 3" key="1">
    <citation type="submission" date="2020-03" db="EMBL/GenBank/DDBJ databases">
        <title>Complete genome sequence of Shewanella sp.</title>
        <authorList>
            <person name="Kim Y.-S."/>
            <person name="Kim S.-J."/>
            <person name="Jung H.-K."/>
            <person name="Kim K.-H."/>
        </authorList>
    </citation>
    <scope>NUCLEOTIDE SEQUENCE [LARGE SCALE GENOMIC DNA]</scope>
    <source>
        <strain evidence="2 3">PN3F2</strain>
    </source>
</reference>
<keyword evidence="1" id="KW-1133">Transmembrane helix</keyword>
<keyword evidence="1" id="KW-0812">Transmembrane</keyword>
<evidence type="ECO:0000256" key="1">
    <source>
        <dbReference type="SAM" id="Phobius"/>
    </source>
</evidence>
<protein>
    <submittedName>
        <fullName evidence="2">Uncharacterized protein</fullName>
    </submittedName>
</protein>
<proteinExistence type="predicted"/>
<name>A0A6G9QHZ3_9GAMM</name>
<dbReference type="Proteomes" id="UP000502608">
    <property type="component" value="Chromosome"/>
</dbReference>
<keyword evidence="3" id="KW-1185">Reference proteome</keyword>
<evidence type="ECO:0000313" key="3">
    <source>
        <dbReference type="Proteomes" id="UP000502608"/>
    </source>
</evidence>
<dbReference type="RefSeq" id="WP_167675285.1">
    <property type="nucleotide sequence ID" value="NZ_CP050313.1"/>
</dbReference>
<evidence type="ECO:0000313" key="2">
    <source>
        <dbReference type="EMBL" id="QIR13499.1"/>
    </source>
</evidence>
<sequence>MHLISEFSIKQSVKIALICMLFLIHINVIAKPLLIPGVEGGTTLPVTLLEEVVKRSDVYDSITFAYGSRGIPVLVKQ</sequence>
<dbReference type="AlphaFoldDB" id="A0A6G9QHZ3"/>
<dbReference type="EMBL" id="CP050313">
    <property type="protein sequence ID" value="QIR13499.1"/>
    <property type="molecule type" value="Genomic_DNA"/>
</dbReference>
<feature type="transmembrane region" description="Helical" evidence="1">
    <location>
        <begin position="12"/>
        <end position="30"/>
    </location>
</feature>
<organism evidence="2 3">
    <name type="scientific">Shewanella aestuarii</name>
    <dbReference type="NCBI Taxonomy" id="1028752"/>
    <lineage>
        <taxon>Bacteria</taxon>
        <taxon>Pseudomonadati</taxon>
        <taxon>Pseudomonadota</taxon>
        <taxon>Gammaproteobacteria</taxon>
        <taxon>Alteromonadales</taxon>
        <taxon>Shewanellaceae</taxon>
        <taxon>Shewanella</taxon>
    </lineage>
</organism>
<gene>
    <name evidence="2" type="ORF">HBH39_02435</name>
</gene>
<keyword evidence="1" id="KW-0472">Membrane</keyword>
<accession>A0A6G9QHZ3</accession>